<dbReference type="EMBL" id="GBRH01177487">
    <property type="protein sequence ID" value="JAE20409.1"/>
    <property type="molecule type" value="Transcribed_RNA"/>
</dbReference>
<reference evidence="2" key="2">
    <citation type="journal article" date="2015" name="Data Brief">
        <title>Shoot transcriptome of the giant reed, Arundo donax.</title>
        <authorList>
            <person name="Barrero R.A."/>
            <person name="Guerrero F.D."/>
            <person name="Moolhuijzen P."/>
            <person name="Goolsby J.A."/>
            <person name="Tidwell J."/>
            <person name="Bellgard S.E."/>
            <person name="Bellgard M.I."/>
        </authorList>
    </citation>
    <scope>NUCLEOTIDE SEQUENCE</scope>
    <source>
        <tissue evidence="2">Shoot tissue taken approximately 20 cm above the soil surface</tissue>
    </source>
</reference>
<protein>
    <submittedName>
        <fullName evidence="2">Uncharacterized protein</fullName>
    </submittedName>
</protein>
<feature type="chain" id="PRO_5002046214" evidence="1">
    <location>
        <begin position="24"/>
        <end position="50"/>
    </location>
</feature>
<sequence>MSSRQFHLFLSLVMGSHSWSTLAARKFICGKSKVVILFQKNSRGTSKKSL</sequence>
<evidence type="ECO:0000313" key="2">
    <source>
        <dbReference type="EMBL" id="JAE20409.1"/>
    </source>
</evidence>
<dbReference type="AlphaFoldDB" id="A0A0A9GAB5"/>
<keyword evidence="1" id="KW-0732">Signal</keyword>
<accession>A0A0A9GAB5</accession>
<feature type="signal peptide" evidence="1">
    <location>
        <begin position="1"/>
        <end position="23"/>
    </location>
</feature>
<evidence type="ECO:0000256" key="1">
    <source>
        <dbReference type="SAM" id="SignalP"/>
    </source>
</evidence>
<name>A0A0A9GAB5_ARUDO</name>
<reference evidence="2" key="1">
    <citation type="submission" date="2014-09" db="EMBL/GenBank/DDBJ databases">
        <authorList>
            <person name="Magalhaes I.L.F."/>
            <person name="Oliveira U."/>
            <person name="Santos F.R."/>
            <person name="Vidigal T.H.D.A."/>
            <person name="Brescovit A.D."/>
            <person name="Santos A.J."/>
        </authorList>
    </citation>
    <scope>NUCLEOTIDE SEQUENCE</scope>
    <source>
        <tissue evidence="2">Shoot tissue taken approximately 20 cm above the soil surface</tissue>
    </source>
</reference>
<proteinExistence type="predicted"/>
<organism evidence="2">
    <name type="scientific">Arundo donax</name>
    <name type="common">Giant reed</name>
    <name type="synonym">Donax arundinaceus</name>
    <dbReference type="NCBI Taxonomy" id="35708"/>
    <lineage>
        <taxon>Eukaryota</taxon>
        <taxon>Viridiplantae</taxon>
        <taxon>Streptophyta</taxon>
        <taxon>Embryophyta</taxon>
        <taxon>Tracheophyta</taxon>
        <taxon>Spermatophyta</taxon>
        <taxon>Magnoliopsida</taxon>
        <taxon>Liliopsida</taxon>
        <taxon>Poales</taxon>
        <taxon>Poaceae</taxon>
        <taxon>PACMAD clade</taxon>
        <taxon>Arundinoideae</taxon>
        <taxon>Arundineae</taxon>
        <taxon>Arundo</taxon>
    </lineage>
</organism>